<gene>
    <name evidence="4" type="ORF">VP01_1920g1</name>
</gene>
<accession>A0A0L6VCI2</accession>
<dbReference type="InterPro" id="IPR011989">
    <property type="entry name" value="ARM-like"/>
</dbReference>
<name>A0A0L6VCI2_9BASI</name>
<feature type="region of interest" description="Disordered" evidence="2">
    <location>
        <begin position="146"/>
        <end position="206"/>
    </location>
</feature>
<dbReference type="Proteomes" id="UP000037035">
    <property type="component" value="Unassembled WGS sequence"/>
</dbReference>
<feature type="compositionally biased region" description="Polar residues" evidence="2">
    <location>
        <begin position="426"/>
        <end position="444"/>
    </location>
</feature>
<sequence>MATIRSTPRIKFTYGNRPSRLNTLTIQDDSDSSDESQDQQPVEKAFGRLTKANKTTLTTKSHSKHNHQPSFHSTIELSKKRKRSEKQLHNTVTATRRVSDRLKSNSPTKRTAQATSSSTPPLRKHNREATPVDNDLLLMLQVQKPQTSLAQTSPPPARPVNQSPQSTKKSLLPSERSSPRRVANKKPQIHPDGGHARKGLPGEDASQHRITRNMSHRSLVLSETTQLPPQPVHSELRPPPCAHKDHHISPPPNLPHQSPGPRQSNQPHESDTRDHSDIFAIIESSYNCNHSEEASLNPSRKKARVALMGGKTISRSGLISPLASPGCSRPPSPIARSANRILGRVLSSNSSSDLFGPSARTSTLTLRKPLARQLSSDLPPIPVNHEVVNTANLANMFSGVNAIKKTYGGERTFKQDENELKLLLPLSTTAPSRTSKRSSATPAKSSRVIGSLKRFQSRETYSELRKKWGVDEDDEPPEAQADLQTIIHQRASGSSKRFADELSYLIEGLMSGPDQPDLSIQRSSAIVLIKKLKEQLFLDELRSNGLIEHFYNSLRAAGAGDGDPILDHALLIFISLLCCQDQKFIEPVLRIIPKGSAEVFSMQSDCLQLLGTVAGRDYPQVTLKERSNFRRHPSLACQIQEVVEGSALRKHFTRASSPGLLALFSLARIAMFVPRPGLLPQRFIVHCKAFASVITCLKVYGEKLDHLFNSFAPHQPDQNVFRFLDFSMKREDFSAGDGQNILKHIGYCMDVIEACTVCEEDALNSIDMFRQSLGRVCGSLISLCHRLARHEQSEISMTALDILIGCLRTMVNLTNYNSSWASELSTPSVLQALCGLLAICREGYNQHRSSPYMVGNQEPPNVPVDHLLDPSSTVNQFQHTNPPSLIDNRVDEVVFDLLCVCLGLLANLLEQSAQATDMLRQTHVPTTSTAQQPTLDPYPICGFEELMRLYINPPCRKLASFDLLIGDVTVPGKITKFIRGSISVLINLSLLNGFEDQSGDIDDSYQSITELEIIKSFKRILQQVGSELRYQDEVSEQEYSCNANGGSLGIHGALDSGKLWTKSEMIKSFLGDLKLHSGASSSLSAHSDYRPIQTLTSTAGSLPLEPHQTVLDHLQILNSCWNRLRVELI</sequence>
<dbReference type="InterPro" id="IPR022771">
    <property type="entry name" value="WAPL_C"/>
</dbReference>
<reference evidence="4 5" key="1">
    <citation type="submission" date="2015-08" db="EMBL/GenBank/DDBJ databases">
        <title>Next Generation Sequencing and Analysis of the Genome of Puccinia sorghi L Schw, the Causal Agent of Maize Common Rust.</title>
        <authorList>
            <person name="Rochi L."/>
            <person name="Burguener G."/>
            <person name="Darino M."/>
            <person name="Turjanski A."/>
            <person name="Kreff E."/>
            <person name="Dieguez M.J."/>
            <person name="Sacco F."/>
        </authorList>
    </citation>
    <scope>NUCLEOTIDE SEQUENCE [LARGE SCALE GENOMIC DNA]</scope>
    <source>
        <strain evidence="4 5">RO10H11247</strain>
    </source>
</reference>
<protein>
    <recommendedName>
        <fullName evidence="3">Wings apart-like protein C-terminal domain-containing protein</fullName>
    </recommendedName>
</protein>
<feature type="compositionally biased region" description="Polar residues" evidence="2">
    <location>
        <begin position="104"/>
        <end position="120"/>
    </location>
</feature>
<evidence type="ECO:0000259" key="3">
    <source>
        <dbReference type="Pfam" id="PF07814"/>
    </source>
</evidence>
<evidence type="ECO:0000313" key="4">
    <source>
        <dbReference type="EMBL" id="KNZ58486.1"/>
    </source>
</evidence>
<dbReference type="InterPro" id="IPR039874">
    <property type="entry name" value="WAPL"/>
</dbReference>
<feature type="compositionally biased region" description="Polar residues" evidence="2">
    <location>
        <begin position="160"/>
        <end position="169"/>
    </location>
</feature>
<dbReference type="Gene3D" id="1.25.10.10">
    <property type="entry name" value="Leucine-rich Repeat Variant"/>
    <property type="match status" value="1"/>
</dbReference>
<feature type="domain" description="Wings apart-like protein C-terminal" evidence="3">
    <location>
        <begin position="487"/>
        <end position="557"/>
    </location>
</feature>
<dbReference type="AlphaFoldDB" id="A0A0L6VCI2"/>
<dbReference type="STRING" id="27349.A0A0L6VCI2"/>
<organism evidence="4 5">
    <name type="scientific">Puccinia sorghi</name>
    <dbReference type="NCBI Taxonomy" id="27349"/>
    <lineage>
        <taxon>Eukaryota</taxon>
        <taxon>Fungi</taxon>
        <taxon>Dikarya</taxon>
        <taxon>Basidiomycota</taxon>
        <taxon>Pucciniomycotina</taxon>
        <taxon>Pucciniomycetes</taxon>
        <taxon>Pucciniales</taxon>
        <taxon>Pucciniaceae</taxon>
        <taxon>Puccinia</taxon>
    </lineage>
</organism>
<dbReference type="EMBL" id="LAVV01006749">
    <property type="protein sequence ID" value="KNZ58486.1"/>
    <property type="molecule type" value="Genomic_DNA"/>
</dbReference>
<dbReference type="OrthoDB" id="2507301at2759"/>
<comment type="similarity">
    <text evidence="1">Belongs to the WAPL family.</text>
</comment>
<evidence type="ECO:0000256" key="1">
    <source>
        <dbReference type="ARBA" id="ARBA00006854"/>
    </source>
</evidence>
<feature type="compositionally biased region" description="Acidic residues" evidence="2">
    <location>
        <begin position="28"/>
        <end position="37"/>
    </location>
</feature>
<dbReference type="Pfam" id="PF07814">
    <property type="entry name" value="WAPL"/>
    <property type="match status" value="1"/>
</dbReference>
<proteinExistence type="inferred from homology"/>
<feature type="region of interest" description="Disordered" evidence="2">
    <location>
        <begin position="224"/>
        <end position="273"/>
    </location>
</feature>
<keyword evidence="5" id="KW-1185">Reference proteome</keyword>
<dbReference type="PANTHER" id="PTHR22100">
    <property type="entry name" value="WINGS APART-LIKE PROTEIN HOMOLOG"/>
    <property type="match status" value="1"/>
</dbReference>
<comment type="caution">
    <text evidence="4">The sequence shown here is derived from an EMBL/GenBank/DDBJ whole genome shotgun (WGS) entry which is preliminary data.</text>
</comment>
<evidence type="ECO:0000313" key="5">
    <source>
        <dbReference type="Proteomes" id="UP000037035"/>
    </source>
</evidence>
<feature type="region of interest" description="Disordered" evidence="2">
    <location>
        <begin position="1"/>
        <end position="127"/>
    </location>
</feature>
<dbReference type="VEuPathDB" id="FungiDB:VP01_1920g1"/>
<feature type="region of interest" description="Disordered" evidence="2">
    <location>
        <begin position="426"/>
        <end position="449"/>
    </location>
</feature>
<feature type="compositionally biased region" description="Low complexity" evidence="2">
    <location>
        <begin position="49"/>
        <end position="60"/>
    </location>
</feature>
<evidence type="ECO:0000256" key="2">
    <source>
        <dbReference type="SAM" id="MobiDB-lite"/>
    </source>
</evidence>
<dbReference type="PANTHER" id="PTHR22100:SF13">
    <property type="entry name" value="WINGS APART-LIKE PROTEIN HOMOLOG"/>
    <property type="match status" value="1"/>
</dbReference>